<accession>A0ABU9VEX6</accession>
<dbReference type="GO" id="GO:0008168">
    <property type="term" value="F:methyltransferase activity"/>
    <property type="evidence" value="ECO:0007669"/>
    <property type="project" value="UniProtKB-KW"/>
</dbReference>
<evidence type="ECO:0000313" key="1">
    <source>
        <dbReference type="EMBL" id="MEN0642456.1"/>
    </source>
</evidence>
<dbReference type="RefSeq" id="WP_343129579.1">
    <property type="nucleotide sequence ID" value="NZ_JBCITK010000001.1"/>
</dbReference>
<dbReference type="Proteomes" id="UP001418796">
    <property type="component" value="Unassembled WGS sequence"/>
</dbReference>
<keyword evidence="2" id="KW-1185">Reference proteome</keyword>
<keyword evidence="1" id="KW-0808">Transferase</keyword>
<dbReference type="Gene3D" id="3.40.50.150">
    <property type="entry name" value="Vaccinia Virus protein VP39"/>
    <property type="match status" value="1"/>
</dbReference>
<sequence>MSRAEKSHYLELDRVIFIGRTFDEYMKMFGLNEQDLQWEKVLDCPAGACSFTAHAHSLGMDVTACDMAYTHPMQSLREKGSDDVEYAMKGVAKARDKYRWDYFKDVEDLREHRLTALTECTNHMETFPERYVPAMLPVLPFADQQFDLTLSAHFLFMYSDRLDQDFHLKTIKELLRVTKKELRIFPLVDLEGERYAHLDQVKATLTERGYSVSEVRTTYEFHSNAHTMLVIKR</sequence>
<comment type="caution">
    <text evidence="1">The sequence shown here is derived from an EMBL/GenBank/DDBJ whole genome shotgun (WGS) entry which is preliminary data.</text>
</comment>
<dbReference type="SUPFAM" id="SSF53335">
    <property type="entry name" value="S-adenosyl-L-methionine-dependent methyltransferases"/>
    <property type="match status" value="1"/>
</dbReference>
<gene>
    <name evidence="1" type="ORF">MKY91_04665</name>
</gene>
<dbReference type="GO" id="GO:0032259">
    <property type="term" value="P:methylation"/>
    <property type="evidence" value="ECO:0007669"/>
    <property type="project" value="UniProtKB-KW"/>
</dbReference>
<protein>
    <submittedName>
        <fullName evidence="1">SAM-dependent methyltransferase</fullName>
    </submittedName>
</protein>
<reference evidence="1 2" key="1">
    <citation type="submission" date="2024-03" db="EMBL/GenBank/DDBJ databases">
        <title>Bacilli Hybrid Assemblies.</title>
        <authorList>
            <person name="Kovac J."/>
        </authorList>
    </citation>
    <scope>NUCLEOTIDE SEQUENCE [LARGE SCALE GENOMIC DNA]</scope>
    <source>
        <strain evidence="1 2">FSL R7-0666</strain>
    </source>
</reference>
<organism evidence="1 2">
    <name type="scientific">Alkalicoccobacillus gibsonii</name>
    <dbReference type="NCBI Taxonomy" id="79881"/>
    <lineage>
        <taxon>Bacteria</taxon>
        <taxon>Bacillati</taxon>
        <taxon>Bacillota</taxon>
        <taxon>Bacilli</taxon>
        <taxon>Bacillales</taxon>
        <taxon>Bacillaceae</taxon>
        <taxon>Alkalicoccobacillus</taxon>
    </lineage>
</organism>
<dbReference type="InterPro" id="IPR029063">
    <property type="entry name" value="SAM-dependent_MTases_sf"/>
</dbReference>
<proteinExistence type="predicted"/>
<evidence type="ECO:0000313" key="2">
    <source>
        <dbReference type="Proteomes" id="UP001418796"/>
    </source>
</evidence>
<name>A0ABU9VEX6_9BACI</name>
<keyword evidence="1" id="KW-0489">Methyltransferase</keyword>
<dbReference type="EMBL" id="JBCITK010000001">
    <property type="protein sequence ID" value="MEN0642456.1"/>
    <property type="molecule type" value="Genomic_DNA"/>
</dbReference>